<dbReference type="Proteomes" id="UP000321363">
    <property type="component" value="Unassembled WGS sequence"/>
</dbReference>
<feature type="domain" description="DUF4179" evidence="2">
    <location>
        <begin position="52"/>
        <end position="105"/>
    </location>
</feature>
<evidence type="ECO:0000313" key="3">
    <source>
        <dbReference type="EMBL" id="TXC91034.1"/>
    </source>
</evidence>
<sequence>MKPINKLVKEEIHKEVDSIDVPSSLYKFAENIKKESENSSTSIKQMSDRFEKRKKRKYPIAVAIVIGFGIIATSTILSPTMAEMKSKIPFLGQLFQSKSIDLLIYEAIEKAGYHRASIGMTPGDKILFEISLEGTKEDADRERKKITNIVDEILKSKGYDQYKIKVSSYIPEITPLSEEEKKLADLGQVIEKNLRSSGFDIITVNPYNEKIEIDIPLTETRENEISKITLDIAKDNGLDKTVSFTKVDVENNKREGIWLDYLRTIHEGLSLNKEFHVSSYAYSYRPEKMQIIIKTTMKLNDKDAEATVKKIENEIISFLETDEVQAKVKNQPYELIIRSKGGEEFSF</sequence>
<dbReference type="AlphaFoldDB" id="A0A5C6W5B8"/>
<evidence type="ECO:0000313" key="4">
    <source>
        <dbReference type="Proteomes" id="UP000321363"/>
    </source>
</evidence>
<evidence type="ECO:0000259" key="2">
    <source>
        <dbReference type="Pfam" id="PF13786"/>
    </source>
</evidence>
<accession>A0A5C6W5B8</accession>
<keyword evidence="1" id="KW-0472">Membrane</keyword>
<dbReference type="InterPro" id="IPR025436">
    <property type="entry name" value="DUF4179"/>
</dbReference>
<gene>
    <name evidence="3" type="ORF">FS935_08995</name>
</gene>
<dbReference type="RefSeq" id="WP_146947735.1">
    <property type="nucleotide sequence ID" value="NZ_VOQF01000005.1"/>
</dbReference>
<organism evidence="3 4">
    <name type="scientific">Metabacillus litoralis</name>
    <dbReference type="NCBI Taxonomy" id="152268"/>
    <lineage>
        <taxon>Bacteria</taxon>
        <taxon>Bacillati</taxon>
        <taxon>Bacillota</taxon>
        <taxon>Bacilli</taxon>
        <taxon>Bacillales</taxon>
        <taxon>Bacillaceae</taxon>
        <taxon>Metabacillus</taxon>
    </lineage>
</organism>
<protein>
    <submittedName>
        <fullName evidence="3">DUF4179 domain-containing protein</fullName>
    </submittedName>
</protein>
<dbReference type="OrthoDB" id="2455196at2"/>
<feature type="transmembrane region" description="Helical" evidence="1">
    <location>
        <begin position="58"/>
        <end position="77"/>
    </location>
</feature>
<name>A0A5C6W5B8_9BACI</name>
<proteinExistence type="predicted"/>
<comment type="caution">
    <text evidence="3">The sequence shown here is derived from an EMBL/GenBank/DDBJ whole genome shotgun (WGS) entry which is preliminary data.</text>
</comment>
<dbReference type="EMBL" id="VOQF01000005">
    <property type="protein sequence ID" value="TXC91034.1"/>
    <property type="molecule type" value="Genomic_DNA"/>
</dbReference>
<keyword evidence="4" id="KW-1185">Reference proteome</keyword>
<evidence type="ECO:0000256" key="1">
    <source>
        <dbReference type="SAM" id="Phobius"/>
    </source>
</evidence>
<reference evidence="3 4" key="1">
    <citation type="journal article" date="2005" name="Int. J. Syst. Evol. Microbiol.">
        <title>Bacillus litoralis sp. nov., isolated from a tidal flat of the Yellow Sea in Korea.</title>
        <authorList>
            <person name="Yoon J.H."/>
            <person name="Oh T.K."/>
        </authorList>
    </citation>
    <scope>NUCLEOTIDE SEQUENCE [LARGE SCALE GENOMIC DNA]</scope>
    <source>
        <strain evidence="3 4">SW-211</strain>
    </source>
</reference>
<keyword evidence="1" id="KW-1133">Transmembrane helix</keyword>
<keyword evidence="1" id="KW-0812">Transmembrane</keyword>
<dbReference type="Pfam" id="PF13786">
    <property type="entry name" value="DUF4179"/>
    <property type="match status" value="1"/>
</dbReference>